<dbReference type="AlphaFoldDB" id="A0A9P0MWG3"/>
<evidence type="ECO:0000313" key="1">
    <source>
        <dbReference type="EMBL" id="CAH1407560.1"/>
    </source>
</evidence>
<gene>
    <name evidence="1" type="ORF">NEZAVI_LOCUS15250</name>
</gene>
<evidence type="ECO:0000313" key="2">
    <source>
        <dbReference type="Proteomes" id="UP001152798"/>
    </source>
</evidence>
<protein>
    <submittedName>
        <fullName evidence="1">Uncharacterized protein</fullName>
    </submittedName>
</protein>
<name>A0A9P0MWG3_NEZVI</name>
<proteinExistence type="predicted"/>
<keyword evidence="2" id="KW-1185">Reference proteome</keyword>
<sequence length="103" mass="11557">MGGPSTIENNEIVEHWRTCGIPGRILSSGSAISKRPQCLRETRDPKWTIDPSVRNQLARRVDLFGGGGSNWREGQWVQTAETIPQSKLLAGGERIYSHWRDKA</sequence>
<reference evidence="1" key="1">
    <citation type="submission" date="2022-01" db="EMBL/GenBank/DDBJ databases">
        <authorList>
            <person name="King R."/>
        </authorList>
    </citation>
    <scope>NUCLEOTIDE SEQUENCE</scope>
</reference>
<organism evidence="1 2">
    <name type="scientific">Nezara viridula</name>
    <name type="common">Southern green stink bug</name>
    <name type="synonym">Cimex viridulus</name>
    <dbReference type="NCBI Taxonomy" id="85310"/>
    <lineage>
        <taxon>Eukaryota</taxon>
        <taxon>Metazoa</taxon>
        <taxon>Ecdysozoa</taxon>
        <taxon>Arthropoda</taxon>
        <taxon>Hexapoda</taxon>
        <taxon>Insecta</taxon>
        <taxon>Pterygota</taxon>
        <taxon>Neoptera</taxon>
        <taxon>Paraneoptera</taxon>
        <taxon>Hemiptera</taxon>
        <taxon>Heteroptera</taxon>
        <taxon>Panheteroptera</taxon>
        <taxon>Pentatomomorpha</taxon>
        <taxon>Pentatomoidea</taxon>
        <taxon>Pentatomidae</taxon>
        <taxon>Pentatominae</taxon>
        <taxon>Nezara</taxon>
    </lineage>
</organism>
<accession>A0A9P0MWG3</accession>
<dbReference type="Proteomes" id="UP001152798">
    <property type="component" value="Chromosome 7"/>
</dbReference>
<dbReference type="EMBL" id="OV725083">
    <property type="protein sequence ID" value="CAH1407560.1"/>
    <property type="molecule type" value="Genomic_DNA"/>
</dbReference>